<reference evidence="1 2" key="1">
    <citation type="journal article" date="2019" name="PLoS ONE">
        <title>Genomic analyses reveal an absence of contemporary introgressive admixture between fin whales and blue whales, despite known hybrids.</title>
        <authorList>
            <person name="Westbury M.V."/>
            <person name="Petersen B."/>
            <person name="Lorenzen E.D."/>
        </authorList>
    </citation>
    <scope>NUCLEOTIDE SEQUENCE [LARGE SCALE GENOMIC DNA]</scope>
    <source>
        <strain evidence="1">FinWhale-01</strain>
    </source>
</reference>
<name>A0A643BW62_BALPH</name>
<organism evidence="1 2">
    <name type="scientific">Balaenoptera physalus</name>
    <name type="common">Fin whale</name>
    <name type="synonym">Balaena physalus</name>
    <dbReference type="NCBI Taxonomy" id="9770"/>
    <lineage>
        <taxon>Eukaryota</taxon>
        <taxon>Metazoa</taxon>
        <taxon>Chordata</taxon>
        <taxon>Craniata</taxon>
        <taxon>Vertebrata</taxon>
        <taxon>Euteleostomi</taxon>
        <taxon>Mammalia</taxon>
        <taxon>Eutheria</taxon>
        <taxon>Laurasiatheria</taxon>
        <taxon>Artiodactyla</taxon>
        <taxon>Whippomorpha</taxon>
        <taxon>Cetacea</taxon>
        <taxon>Mysticeti</taxon>
        <taxon>Balaenopteridae</taxon>
        <taxon>Balaenoptera</taxon>
    </lineage>
</organism>
<comment type="caution">
    <text evidence="1">The sequence shown here is derived from an EMBL/GenBank/DDBJ whole genome shotgun (WGS) entry which is preliminary data.</text>
</comment>
<accession>A0A643BW62</accession>
<dbReference type="OrthoDB" id="9627583at2759"/>
<keyword evidence="2" id="KW-1185">Reference proteome</keyword>
<feature type="non-terminal residue" evidence="1">
    <location>
        <position position="1"/>
    </location>
</feature>
<evidence type="ECO:0000313" key="1">
    <source>
        <dbReference type="EMBL" id="KAB0392269.1"/>
    </source>
</evidence>
<evidence type="ECO:0000313" key="2">
    <source>
        <dbReference type="Proteomes" id="UP000437017"/>
    </source>
</evidence>
<proteinExistence type="predicted"/>
<sequence length="77" mass="8587">IAGFWREVGVASSQNLALQTPKRLEALFLTLSGEELTVKAAYNSLEGEYEPGFWKFRELTADTGLYLVARHGEPQTL</sequence>
<gene>
    <name evidence="1" type="ORF">E2I00_006837</name>
</gene>
<feature type="non-terminal residue" evidence="1">
    <location>
        <position position="77"/>
    </location>
</feature>
<dbReference type="Proteomes" id="UP000437017">
    <property type="component" value="Unassembled WGS sequence"/>
</dbReference>
<dbReference type="EMBL" id="SGJD01003950">
    <property type="protein sequence ID" value="KAB0392269.1"/>
    <property type="molecule type" value="Genomic_DNA"/>
</dbReference>
<dbReference type="AlphaFoldDB" id="A0A643BW62"/>
<evidence type="ECO:0008006" key="3">
    <source>
        <dbReference type="Google" id="ProtNLM"/>
    </source>
</evidence>
<protein>
    <recommendedName>
        <fullName evidence="3">Lipocalin/cytosolic fatty-acid binding domain-containing protein</fullName>
    </recommendedName>
</protein>